<evidence type="ECO:0000259" key="1">
    <source>
        <dbReference type="Pfam" id="PF13391"/>
    </source>
</evidence>
<comment type="caution">
    <text evidence="2">The sequence shown here is derived from an EMBL/GenBank/DDBJ whole genome shotgun (WGS) entry which is preliminary data.</text>
</comment>
<evidence type="ECO:0000313" key="2">
    <source>
        <dbReference type="EMBL" id="MDW0111130.1"/>
    </source>
</evidence>
<organism evidence="2 3">
    <name type="scientific">Sporosarcina aquimarina</name>
    <dbReference type="NCBI Taxonomy" id="114975"/>
    <lineage>
        <taxon>Bacteria</taxon>
        <taxon>Bacillati</taxon>
        <taxon>Bacillota</taxon>
        <taxon>Bacilli</taxon>
        <taxon>Bacillales</taxon>
        <taxon>Caryophanaceae</taxon>
        <taxon>Sporosarcina</taxon>
    </lineage>
</organism>
<dbReference type="Pfam" id="PF13391">
    <property type="entry name" value="HNH_2"/>
    <property type="match status" value="1"/>
</dbReference>
<gene>
    <name evidence="2" type="ORF">QT716_13980</name>
</gene>
<accession>A0ABU4G447</accession>
<name>A0ABU4G447_9BACL</name>
<feature type="domain" description="HNH nuclease" evidence="1">
    <location>
        <begin position="221"/>
        <end position="274"/>
    </location>
</feature>
<keyword evidence="3" id="KW-1185">Reference proteome</keyword>
<dbReference type="Gene3D" id="2.40.330.10">
    <property type="entry name" value="DNA-binding pseudobarrel domain"/>
    <property type="match status" value="1"/>
</dbReference>
<dbReference type="InterPro" id="IPR015300">
    <property type="entry name" value="DNA-bd_pseudobarrel_sf"/>
</dbReference>
<evidence type="ECO:0000313" key="3">
    <source>
        <dbReference type="Proteomes" id="UP001280629"/>
    </source>
</evidence>
<reference evidence="2 3" key="1">
    <citation type="submission" date="2023-06" db="EMBL/GenBank/DDBJ databases">
        <title>Sporosarcina sp. nov., isolated from Korean traditional fermented seafood 'Jeotgal'.</title>
        <authorList>
            <person name="Yang A.-I."/>
            <person name="Shin N.-R."/>
        </authorList>
    </citation>
    <scope>NUCLEOTIDE SEQUENCE [LARGE SCALE GENOMIC DNA]</scope>
    <source>
        <strain evidence="2 3">KCTC3840</strain>
    </source>
</reference>
<protein>
    <submittedName>
        <fullName evidence="2">HNH endonuclease</fullName>
    </submittedName>
</protein>
<keyword evidence="2" id="KW-0255">Endonuclease</keyword>
<dbReference type="RefSeq" id="WP_317936735.1">
    <property type="nucleotide sequence ID" value="NZ_JAUBDH010000010.1"/>
</dbReference>
<dbReference type="GO" id="GO:0004519">
    <property type="term" value="F:endonuclease activity"/>
    <property type="evidence" value="ECO:0007669"/>
    <property type="project" value="UniProtKB-KW"/>
</dbReference>
<keyword evidence="2" id="KW-0378">Hydrolase</keyword>
<proteinExistence type="predicted"/>
<sequence length="330" mass="37801">MTYYIKRLGHQELGSILKLGDKPARGRYIYISKDEAILTFFPHLSTLVKNDSSLLPLIPLYLPRLEKVYCNYIYHNDKFHGSTSSRPRNEYRIYSNNSLEMNRYLFEANDIIIIKKDKLITDGVTQLVYYIDLVKDKTSALYSNCMNIIEKSPIRGDHALYDGFLEQFESKVRTLTSDHELEVTIDPSVTKVIAKSETNLESLFTSSSFRDFVMVGYESKCAVTGSVIKYNNFSNLEAAHIRPKSHGGTFLPSNGLSLSRDIHWAFDKGFFTLNDDYTILVHEEIESKFLNGLSGKSITLPENPFIKPDLNSIRYHRNNVFGLFITSGRL</sequence>
<dbReference type="Proteomes" id="UP001280629">
    <property type="component" value="Unassembled WGS sequence"/>
</dbReference>
<keyword evidence="2" id="KW-0540">Nuclease</keyword>
<dbReference type="EMBL" id="JAUBDH010000010">
    <property type="protein sequence ID" value="MDW0111130.1"/>
    <property type="molecule type" value="Genomic_DNA"/>
</dbReference>
<dbReference type="InterPro" id="IPR003615">
    <property type="entry name" value="HNH_nuc"/>
</dbReference>